<dbReference type="EMBL" id="JAACJP010000057">
    <property type="protein sequence ID" value="KAF5369127.1"/>
    <property type="molecule type" value="Genomic_DNA"/>
</dbReference>
<dbReference type="AlphaFoldDB" id="A0A8H5LTM4"/>
<proteinExistence type="predicted"/>
<organism evidence="2 3">
    <name type="scientific">Tricholomella constricta</name>
    <dbReference type="NCBI Taxonomy" id="117010"/>
    <lineage>
        <taxon>Eukaryota</taxon>
        <taxon>Fungi</taxon>
        <taxon>Dikarya</taxon>
        <taxon>Basidiomycota</taxon>
        <taxon>Agaricomycotina</taxon>
        <taxon>Agaricomycetes</taxon>
        <taxon>Agaricomycetidae</taxon>
        <taxon>Agaricales</taxon>
        <taxon>Tricholomatineae</taxon>
        <taxon>Lyophyllaceae</taxon>
        <taxon>Tricholomella</taxon>
    </lineage>
</organism>
<dbReference type="Gene3D" id="1.20.1280.50">
    <property type="match status" value="1"/>
</dbReference>
<evidence type="ECO:0008006" key="4">
    <source>
        <dbReference type="Google" id="ProtNLM"/>
    </source>
</evidence>
<dbReference type="InterPro" id="IPR036047">
    <property type="entry name" value="F-box-like_dom_sf"/>
</dbReference>
<reference evidence="2 3" key="1">
    <citation type="journal article" date="2020" name="ISME J.">
        <title>Uncovering the hidden diversity of litter-decomposition mechanisms in mushroom-forming fungi.</title>
        <authorList>
            <person name="Floudas D."/>
            <person name="Bentzer J."/>
            <person name="Ahren D."/>
            <person name="Johansson T."/>
            <person name="Persson P."/>
            <person name="Tunlid A."/>
        </authorList>
    </citation>
    <scope>NUCLEOTIDE SEQUENCE [LARGE SCALE GENOMIC DNA]</scope>
    <source>
        <strain evidence="2 3">CBS 661.87</strain>
    </source>
</reference>
<feature type="region of interest" description="Disordered" evidence="1">
    <location>
        <begin position="34"/>
        <end position="55"/>
    </location>
</feature>
<comment type="caution">
    <text evidence="2">The sequence shown here is derived from an EMBL/GenBank/DDBJ whole genome shotgun (WGS) entry which is preliminary data.</text>
</comment>
<feature type="compositionally biased region" description="Polar residues" evidence="1">
    <location>
        <begin position="35"/>
        <end position="50"/>
    </location>
</feature>
<evidence type="ECO:0000313" key="2">
    <source>
        <dbReference type="EMBL" id="KAF5369127.1"/>
    </source>
</evidence>
<dbReference type="SUPFAM" id="SSF81383">
    <property type="entry name" value="F-box domain"/>
    <property type="match status" value="1"/>
</dbReference>
<accession>A0A8H5LTM4</accession>
<name>A0A8H5LTM4_9AGAR</name>
<evidence type="ECO:0000256" key="1">
    <source>
        <dbReference type="SAM" id="MobiDB-lite"/>
    </source>
</evidence>
<dbReference type="OrthoDB" id="3001771at2759"/>
<sequence>MCLSDGSIADARKKKASIHTRTHPSFCHDFRHTQRGQTDVAQTKSPQSSTRARRKATITSMPNELLLAVFEYTRQGLVAESSTSPSLFPYSVASVCSSWRDLISSVPAYWTRVVLFIDERPTTVYDTQLIFRSSRNLPIDVDIIRRTYVDQNDPNEGTRLKDILDVMRPHLYRCRSIRLDVLYSSSLPSIGYFSCDAPLLKFLNIDCRIFDGSSRTDEEVPRTYKWPLLTEVALDGQTFYDICKAGEDDCLSRLFPHDTFNLTISQFTPSKCDRPGLSFVNTMCALGQIPDLQYLRLSGVELLDDRATSFKSHAPDFTALSELVLEDLGAETMDPLLAWLPEARRLFIVRCAFFVTTHPPDSIFLVMVNIDEEQPIAQVLSAWDGRCLTFEDCPAFDDAFLAMLGGNERQEDEYPGSPLAGHTHGAAACEFGNVVAHFELVMDLASSKLVDKVASVEGFMIVACLVNWSLMGL</sequence>
<dbReference type="Proteomes" id="UP000565441">
    <property type="component" value="Unassembled WGS sequence"/>
</dbReference>
<evidence type="ECO:0000313" key="3">
    <source>
        <dbReference type="Proteomes" id="UP000565441"/>
    </source>
</evidence>
<protein>
    <recommendedName>
        <fullName evidence="4">F-box domain-containing protein</fullName>
    </recommendedName>
</protein>
<keyword evidence="3" id="KW-1185">Reference proteome</keyword>
<feature type="region of interest" description="Disordered" evidence="1">
    <location>
        <begin position="1"/>
        <end position="20"/>
    </location>
</feature>
<gene>
    <name evidence="2" type="ORF">D9615_010444</name>
</gene>